<dbReference type="EMBL" id="CM039428">
    <property type="protein sequence ID" value="KAI4352439.1"/>
    <property type="molecule type" value="Genomic_DNA"/>
</dbReference>
<sequence length="115" mass="13038">MKGSLAHLFLLMMMLTFLKLEYCRVAAKDSSSRNSSKLIGITNATEGCGGSVHDCSGHGIDDDLSLFMDVPLRRMLYLQYYVRKTANRFVPNTVQIPPNCNAYNRECHIPPRRRV</sequence>
<gene>
    <name evidence="1" type="ORF">L6164_006689</name>
</gene>
<protein>
    <submittedName>
        <fullName evidence="1">Uncharacterized protein</fullName>
    </submittedName>
</protein>
<keyword evidence="2" id="KW-1185">Reference proteome</keyword>
<reference evidence="1 2" key="1">
    <citation type="journal article" date="2022" name="DNA Res.">
        <title>Chromosomal-level genome assembly of the orchid tree Bauhinia variegata (Leguminosae; Cercidoideae) supports the allotetraploid origin hypothesis of Bauhinia.</title>
        <authorList>
            <person name="Zhong Y."/>
            <person name="Chen Y."/>
            <person name="Zheng D."/>
            <person name="Pang J."/>
            <person name="Liu Y."/>
            <person name="Luo S."/>
            <person name="Meng S."/>
            <person name="Qian L."/>
            <person name="Wei D."/>
            <person name="Dai S."/>
            <person name="Zhou R."/>
        </authorList>
    </citation>
    <scope>NUCLEOTIDE SEQUENCE [LARGE SCALE GENOMIC DNA]</scope>
    <source>
        <strain evidence="1">BV-YZ2020</strain>
    </source>
</reference>
<organism evidence="1 2">
    <name type="scientific">Bauhinia variegata</name>
    <name type="common">Purple orchid tree</name>
    <name type="synonym">Phanera variegata</name>
    <dbReference type="NCBI Taxonomy" id="167791"/>
    <lineage>
        <taxon>Eukaryota</taxon>
        <taxon>Viridiplantae</taxon>
        <taxon>Streptophyta</taxon>
        <taxon>Embryophyta</taxon>
        <taxon>Tracheophyta</taxon>
        <taxon>Spermatophyta</taxon>
        <taxon>Magnoliopsida</taxon>
        <taxon>eudicotyledons</taxon>
        <taxon>Gunneridae</taxon>
        <taxon>Pentapetalae</taxon>
        <taxon>rosids</taxon>
        <taxon>fabids</taxon>
        <taxon>Fabales</taxon>
        <taxon>Fabaceae</taxon>
        <taxon>Cercidoideae</taxon>
        <taxon>Cercideae</taxon>
        <taxon>Bauhiniinae</taxon>
        <taxon>Bauhinia</taxon>
    </lineage>
</organism>
<proteinExistence type="predicted"/>
<comment type="caution">
    <text evidence="1">The sequence shown here is derived from an EMBL/GenBank/DDBJ whole genome shotgun (WGS) entry which is preliminary data.</text>
</comment>
<name>A0ACB9PUF6_BAUVA</name>
<evidence type="ECO:0000313" key="1">
    <source>
        <dbReference type="EMBL" id="KAI4352439.1"/>
    </source>
</evidence>
<dbReference type="Proteomes" id="UP000828941">
    <property type="component" value="Chromosome 3"/>
</dbReference>
<accession>A0ACB9PUF6</accession>
<evidence type="ECO:0000313" key="2">
    <source>
        <dbReference type="Proteomes" id="UP000828941"/>
    </source>
</evidence>